<keyword evidence="3" id="KW-0547">Nucleotide-binding</keyword>
<dbReference type="InterPro" id="IPR011545">
    <property type="entry name" value="DEAD/DEAH_box_helicase_dom"/>
</dbReference>
<dbReference type="PROSITE" id="PS51192">
    <property type="entry name" value="HELICASE_ATP_BIND_1"/>
    <property type="match status" value="1"/>
</dbReference>
<evidence type="ECO:0000256" key="7">
    <source>
        <dbReference type="ARBA" id="ARBA00023125"/>
    </source>
</evidence>
<dbReference type="PANTHER" id="PTHR13710:SF105">
    <property type="entry name" value="ATP-DEPENDENT DNA HELICASE Q1"/>
    <property type="match status" value="1"/>
</dbReference>
<dbReference type="InterPro" id="IPR027417">
    <property type="entry name" value="P-loop_NTPase"/>
</dbReference>
<keyword evidence="6" id="KW-0067">ATP-binding</keyword>
<evidence type="ECO:0000259" key="12">
    <source>
        <dbReference type="PROSITE" id="PS51194"/>
    </source>
</evidence>
<sequence length="414" mass="46482">MGDETTTQKTLEAFFGLTSFRPNQEAIISDILAGRDVLAIMATGGGKSLCYQLPAVKLGGLSVVVSPLIALMKDQVDSLLDQGIEAALLTSGQTYDQRKAVEADIKDGKIRILYVSPERMALPAFQQLLREAGPRLFAIDEAHCISHWGHQFRKDYRSLSLIRDIFPEVPIIALTATATEEVRDDIVRELRLRSPSRYIGSFDRENIRYTVREVPTEKERFRRLVQFISNNHPGSGIVYCRSRKAVEETAENLRERGIPALPYHAGLSANERTRVQNAFLRGEIRVVSATIAFGMGIDKPDVRFVAHYHPPKDIESFYQESGRAGRDGKPSESLLLYSRSDFKIAEKLIKQENSETVDHPARLAKLSQMAVWCSGDTCRRRTLLALFGEKYPATLCGYCDCCDALKRQKRAGKR</sequence>
<name>A0A8J7W5W6_9EURY</name>
<comment type="caution">
    <text evidence="13">The sequence shown here is derived from an EMBL/GenBank/DDBJ whole genome shotgun (WGS) entry which is preliminary data.</text>
</comment>
<dbReference type="GO" id="GO:0006281">
    <property type="term" value="P:DNA repair"/>
    <property type="evidence" value="ECO:0007669"/>
    <property type="project" value="TreeGrafter"/>
</dbReference>
<accession>A0A8J7W5W6</accession>
<dbReference type="Pfam" id="PF00270">
    <property type="entry name" value="DEAD"/>
    <property type="match status" value="1"/>
</dbReference>
<evidence type="ECO:0000256" key="6">
    <source>
        <dbReference type="ARBA" id="ARBA00022840"/>
    </source>
</evidence>
<evidence type="ECO:0000256" key="2">
    <source>
        <dbReference type="ARBA" id="ARBA00022723"/>
    </source>
</evidence>
<keyword evidence="14" id="KW-1185">Reference proteome</keyword>
<proteinExistence type="inferred from homology"/>
<dbReference type="GO" id="GO:0046872">
    <property type="term" value="F:metal ion binding"/>
    <property type="evidence" value="ECO:0007669"/>
    <property type="project" value="UniProtKB-KW"/>
</dbReference>
<dbReference type="Gene3D" id="3.40.50.300">
    <property type="entry name" value="P-loop containing nucleotide triphosphate hydrolases"/>
    <property type="match status" value="2"/>
</dbReference>
<dbReference type="GO" id="GO:0016787">
    <property type="term" value="F:hydrolase activity"/>
    <property type="evidence" value="ECO:0007669"/>
    <property type="project" value="UniProtKB-KW"/>
</dbReference>
<evidence type="ECO:0000256" key="1">
    <source>
        <dbReference type="ARBA" id="ARBA00005446"/>
    </source>
</evidence>
<dbReference type="GO" id="GO:0005737">
    <property type="term" value="C:cytoplasm"/>
    <property type="evidence" value="ECO:0007669"/>
    <property type="project" value="TreeGrafter"/>
</dbReference>
<dbReference type="SMART" id="SM00487">
    <property type="entry name" value="DEXDc"/>
    <property type="match status" value="1"/>
</dbReference>
<feature type="domain" description="Helicase ATP-binding" evidence="11">
    <location>
        <begin position="28"/>
        <end position="196"/>
    </location>
</feature>
<dbReference type="GO" id="GO:0005524">
    <property type="term" value="F:ATP binding"/>
    <property type="evidence" value="ECO:0007669"/>
    <property type="project" value="UniProtKB-KW"/>
</dbReference>
<keyword evidence="2" id="KW-0479">Metal-binding</keyword>
<dbReference type="InterPro" id="IPR014001">
    <property type="entry name" value="Helicase_ATP-bd"/>
</dbReference>
<dbReference type="InterPro" id="IPR032284">
    <property type="entry name" value="RecQ_Zn-bd"/>
</dbReference>
<dbReference type="Pfam" id="PF16124">
    <property type="entry name" value="RecQ_Zn_bind"/>
    <property type="match status" value="1"/>
</dbReference>
<keyword evidence="4" id="KW-0378">Hydrolase</keyword>
<reference evidence="13" key="1">
    <citation type="submission" date="2014-12" db="EMBL/GenBank/DDBJ databases">
        <authorList>
            <person name="Huang H.-H."/>
            <person name="Chen S.-C."/>
            <person name="Lai M.-C."/>
        </authorList>
    </citation>
    <scope>NUCLEOTIDE SEQUENCE</scope>
    <source>
        <strain evidence="13">K1F9705b</strain>
    </source>
</reference>
<dbReference type="SMART" id="SM00490">
    <property type="entry name" value="HELICc"/>
    <property type="match status" value="1"/>
</dbReference>
<dbReference type="Proteomes" id="UP000730161">
    <property type="component" value="Unassembled WGS sequence"/>
</dbReference>
<dbReference type="GO" id="GO:0003677">
    <property type="term" value="F:DNA binding"/>
    <property type="evidence" value="ECO:0007669"/>
    <property type="project" value="UniProtKB-KW"/>
</dbReference>
<dbReference type="PROSITE" id="PS51194">
    <property type="entry name" value="HELICASE_CTER"/>
    <property type="match status" value="1"/>
</dbReference>
<evidence type="ECO:0000256" key="10">
    <source>
        <dbReference type="ARBA" id="ARBA00034808"/>
    </source>
</evidence>
<dbReference type="CDD" id="cd17920">
    <property type="entry name" value="DEXHc_RecQ"/>
    <property type="match status" value="1"/>
</dbReference>
<dbReference type="FunFam" id="3.40.50.300:FF:000156">
    <property type="entry name" value="ATP-dependent DNA helicase recQ"/>
    <property type="match status" value="1"/>
</dbReference>
<dbReference type="EC" id="5.6.2.4" evidence="10"/>
<keyword evidence="5" id="KW-0347">Helicase</keyword>
<evidence type="ECO:0000256" key="3">
    <source>
        <dbReference type="ARBA" id="ARBA00022741"/>
    </source>
</evidence>
<keyword evidence="8" id="KW-0413">Isomerase</keyword>
<evidence type="ECO:0000259" key="11">
    <source>
        <dbReference type="PROSITE" id="PS51192"/>
    </source>
</evidence>
<evidence type="ECO:0000256" key="8">
    <source>
        <dbReference type="ARBA" id="ARBA00023235"/>
    </source>
</evidence>
<evidence type="ECO:0000256" key="9">
    <source>
        <dbReference type="ARBA" id="ARBA00034617"/>
    </source>
</evidence>
<dbReference type="PANTHER" id="PTHR13710">
    <property type="entry name" value="DNA HELICASE RECQ FAMILY MEMBER"/>
    <property type="match status" value="1"/>
</dbReference>
<keyword evidence="7" id="KW-0238">DNA-binding</keyword>
<evidence type="ECO:0000256" key="4">
    <source>
        <dbReference type="ARBA" id="ARBA00022801"/>
    </source>
</evidence>
<dbReference type="EMBL" id="JWHL01000006">
    <property type="protein sequence ID" value="MBR1368944.1"/>
    <property type="molecule type" value="Genomic_DNA"/>
</dbReference>
<dbReference type="SUPFAM" id="SSF52540">
    <property type="entry name" value="P-loop containing nucleoside triphosphate hydrolases"/>
    <property type="match status" value="1"/>
</dbReference>
<organism evidence="13 14">
    <name type="scientific">Methanocalculus chunghsingensis</name>
    <dbReference type="NCBI Taxonomy" id="156457"/>
    <lineage>
        <taxon>Archaea</taxon>
        <taxon>Methanobacteriati</taxon>
        <taxon>Methanobacteriota</taxon>
        <taxon>Stenosarchaea group</taxon>
        <taxon>Methanomicrobia</taxon>
        <taxon>Methanomicrobiales</taxon>
        <taxon>Methanocalculaceae</taxon>
        <taxon>Methanocalculus</taxon>
    </lineage>
</organism>
<dbReference type="RefSeq" id="WP_211530603.1">
    <property type="nucleotide sequence ID" value="NZ_JWHL01000006.1"/>
</dbReference>
<evidence type="ECO:0000256" key="5">
    <source>
        <dbReference type="ARBA" id="ARBA00022806"/>
    </source>
</evidence>
<dbReference type="CDD" id="cd18794">
    <property type="entry name" value="SF2_C_RecQ"/>
    <property type="match status" value="1"/>
</dbReference>
<dbReference type="GO" id="GO:0006310">
    <property type="term" value="P:DNA recombination"/>
    <property type="evidence" value="ECO:0007669"/>
    <property type="project" value="InterPro"/>
</dbReference>
<evidence type="ECO:0000313" key="14">
    <source>
        <dbReference type="Proteomes" id="UP000730161"/>
    </source>
</evidence>
<comment type="similarity">
    <text evidence="1">Belongs to the helicase family. RecQ subfamily.</text>
</comment>
<comment type="catalytic activity">
    <reaction evidence="9">
        <text>Couples ATP hydrolysis with the unwinding of duplex DNA by translocating in the 3'-5' direction.</text>
        <dbReference type="EC" id="5.6.2.4"/>
    </reaction>
</comment>
<protein>
    <recommendedName>
        <fullName evidence="10">DNA 3'-5' helicase</fullName>
        <ecNumber evidence="10">5.6.2.4</ecNumber>
    </recommendedName>
</protein>
<dbReference type="GO" id="GO:0043138">
    <property type="term" value="F:3'-5' DNA helicase activity"/>
    <property type="evidence" value="ECO:0007669"/>
    <property type="project" value="UniProtKB-EC"/>
</dbReference>
<dbReference type="InterPro" id="IPR004589">
    <property type="entry name" value="DNA_helicase_ATP-dep_RecQ"/>
</dbReference>
<dbReference type="GO" id="GO:0009378">
    <property type="term" value="F:four-way junction helicase activity"/>
    <property type="evidence" value="ECO:0007669"/>
    <property type="project" value="TreeGrafter"/>
</dbReference>
<evidence type="ECO:0000313" key="13">
    <source>
        <dbReference type="EMBL" id="MBR1368944.1"/>
    </source>
</evidence>
<dbReference type="GO" id="GO:0005694">
    <property type="term" value="C:chromosome"/>
    <property type="evidence" value="ECO:0007669"/>
    <property type="project" value="TreeGrafter"/>
</dbReference>
<dbReference type="Pfam" id="PF00271">
    <property type="entry name" value="Helicase_C"/>
    <property type="match status" value="1"/>
</dbReference>
<dbReference type="AlphaFoldDB" id="A0A8J7W5W6"/>
<dbReference type="InterPro" id="IPR001650">
    <property type="entry name" value="Helicase_C-like"/>
</dbReference>
<dbReference type="FunFam" id="3.40.50.300:FF:000296">
    <property type="entry name" value="ATP-dependent DNA helicase RecQ"/>
    <property type="match status" value="1"/>
</dbReference>
<gene>
    <name evidence="13" type="ORF">RJ53_05265</name>
</gene>
<feature type="domain" description="Helicase C-terminal" evidence="12">
    <location>
        <begin position="220"/>
        <end position="367"/>
    </location>
</feature>
<dbReference type="OrthoDB" id="114759at2157"/>
<dbReference type="NCBIfam" id="TIGR00614">
    <property type="entry name" value="recQ_fam"/>
    <property type="match status" value="1"/>
</dbReference>